<feature type="transmembrane region" description="Helical" evidence="1">
    <location>
        <begin position="50"/>
        <end position="68"/>
    </location>
</feature>
<sequence length="75" mass="8744">MSGMEPETQDFLKRIVQTVSVGMLFMLLHMTFGLYLNWGFFEGTPSIGNIIYYIVFLGSLAGLIYYYYRLWKGKL</sequence>
<keyword evidence="1" id="KW-1133">Transmembrane helix</keyword>
<dbReference type="AlphaFoldDB" id="A0A4Q1CJP6"/>
<accession>A0A4Q1CJP6</accession>
<feature type="transmembrane region" description="Helical" evidence="1">
    <location>
        <begin position="21"/>
        <end position="38"/>
    </location>
</feature>
<name>A0A4Q1CJP6_9BACT</name>
<organism evidence="2 3">
    <name type="scientific">Lacibacter luteus</name>
    <dbReference type="NCBI Taxonomy" id="2508719"/>
    <lineage>
        <taxon>Bacteria</taxon>
        <taxon>Pseudomonadati</taxon>
        <taxon>Bacteroidota</taxon>
        <taxon>Chitinophagia</taxon>
        <taxon>Chitinophagales</taxon>
        <taxon>Chitinophagaceae</taxon>
        <taxon>Lacibacter</taxon>
    </lineage>
</organism>
<evidence type="ECO:0000313" key="2">
    <source>
        <dbReference type="EMBL" id="RXK60891.1"/>
    </source>
</evidence>
<keyword evidence="3" id="KW-1185">Reference proteome</keyword>
<keyword evidence="1" id="KW-0472">Membrane</keyword>
<dbReference type="OrthoDB" id="675588at2"/>
<proteinExistence type="predicted"/>
<reference evidence="2 3" key="1">
    <citation type="submission" date="2019-01" db="EMBL/GenBank/DDBJ databases">
        <title>Lacibacter sp. strain TTM-7.</title>
        <authorList>
            <person name="Chen W.-M."/>
        </authorList>
    </citation>
    <scope>NUCLEOTIDE SEQUENCE [LARGE SCALE GENOMIC DNA]</scope>
    <source>
        <strain evidence="2 3">TTM-7</strain>
    </source>
</reference>
<dbReference type="RefSeq" id="WP_129130852.1">
    <property type="nucleotide sequence ID" value="NZ_SDHW01000002.1"/>
</dbReference>
<comment type="caution">
    <text evidence="2">The sequence shown here is derived from an EMBL/GenBank/DDBJ whole genome shotgun (WGS) entry which is preliminary data.</text>
</comment>
<dbReference type="Proteomes" id="UP000290204">
    <property type="component" value="Unassembled WGS sequence"/>
</dbReference>
<dbReference type="EMBL" id="SDHW01000002">
    <property type="protein sequence ID" value="RXK60891.1"/>
    <property type="molecule type" value="Genomic_DNA"/>
</dbReference>
<evidence type="ECO:0000256" key="1">
    <source>
        <dbReference type="SAM" id="Phobius"/>
    </source>
</evidence>
<gene>
    <name evidence="2" type="ORF">ESA94_10565</name>
</gene>
<protein>
    <submittedName>
        <fullName evidence="2">Uncharacterized protein</fullName>
    </submittedName>
</protein>
<evidence type="ECO:0000313" key="3">
    <source>
        <dbReference type="Proteomes" id="UP000290204"/>
    </source>
</evidence>
<keyword evidence="1" id="KW-0812">Transmembrane</keyword>